<name>A0AAW9R8E6_9GAMM</name>
<dbReference type="GO" id="GO:0006270">
    <property type="term" value="P:DNA replication initiation"/>
    <property type="evidence" value="ECO:0007669"/>
    <property type="project" value="TreeGrafter"/>
</dbReference>
<feature type="domain" description="Hda lid" evidence="2">
    <location>
        <begin position="161"/>
        <end position="225"/>
    </location>
</feature>
<dbReference type="SUPFAM" id="SSF52540">
    <property type="entry name" value="P-loop containing nucleoside triphosphate hydrolases"/>
    <property type="match status" value="1"/>
</dbReference>
<dbReference type="GO" id="GO:0032297">
    <property type="term" value="P:negative regulation of DNA-templated DNA replication initiation"/>
    <property type="evidence" value="ECO:0007669"/>
    <property type="project" value="InterPro"/>
</dbReference>
<evidence type="ECO:0000259" key="2">
    <source>
        <dbReference type="Pfam" id="PF22688"/>
    </source>
</evidence>
<dbReference type="Pfam" id="PF01695">
    <property type="entry name" value="IstB_IS21"/>
    <property type="match status" value="1"/>
</dbReference>
<dbReference type="InterPro" id="IPR017788">
    <property type="entry name" value="Hda"/>
</dbReference>
<dbReference type="EMBL" id="JBBDHC010000015">
    <property type="protein sequence ID" value="MEJ1250123.1"/>
    <property type="molecule type" value="Genomic_DNA"/>
</dbReference>
<dbReference type="InterPro" id="IPR055199">
    <property type="entry name" value="Hda_lid"/>
</dbReference>
<feature type="domain" description="IstB-like ATP-binding" evidence="1">
    <location>
        <begin position="41"/>
        <end position="79"/>
    </location>
</feature>
<comment type="caution">
    <text evidence="3">The sequence shown here is derived from an EMBL/GenBank/DDBJ whole genome shotgun (WGS) entry which is preliminary data.</text>
</comment>
<dbReference type="PANTHER" id="PTHR30050:SF5">
    <property type="entry name" value="DNAA REGULATORY INACTIVATOR HDA"/>
    <property type="match status" value="1"/>
</dbReference>
<evidence type="ECO:0000313" key="3">
    <source>
        <dbReference type="EMBL" id="MEJ1250123.1"/>
    </source>
</evidence>
<gene>
    <name evidence="3" type="primary">hda</name>
    <name evidence="3" type="ORF">WB794_10625</name>
</gene>
<dbReference type="PANTHER" id="PTHR30050">
    <property type="entry name" value="CHROMOSOMAL REPLICATION INITIATOR PROTEIN DNAA"/>
    <property type="match status" value="1"/>
</dbReference>
<dbReference type="Gene3D" id="3.40.50.300">
    <property type="entry name" value="P-loop containing nucleotide triphosphate hydrolases"/>
    <property type="match status" value="1"/>
</dbReference>
<dbReference type="Proteomes" id="UP001364472">
    <property type="component" value="Unassembled WGS sequence"/>
</dbReference>
<sequence length="238" mass="25173">MTPQLPLALRPAPDFRFETFVGAPEVPARLRAMAAGEPGFVLLSGPEGSGKTHLAIATAQAAAAAGLAVQYVPLVRLQGRVEQGLAGLDRLGLAVLDGLDAVLGARADEVALFDFHNRCQAAGCAVLYVARQTPAGLAVDLPDLRSRLGQCIQLTLPRSDDALRTAILQRKAQDRGWVLDEAAVGYLLRRVGRDMASLVALLEQLDRVSLAEQRRVTVPLIRAFLQQAGDGGEATGAP</sequence>
<dbReference type="RefSeq" id="WP_337335854.1">
    <property type="nucleotide sequence ID" value="NZ_JBBDHC010000015.1"/>
</dbReference>
<organism evidence="3 4">
    <name type="scientific">Denitratimonas tolerans</name>
    <dbReference type="NCBI Taxonomy" id="1338420"/>
    <lineage>
        <taxon>Bacteria</taxon>
        <taxon>Pseudomonadati</taxon>
        <taxon>Pseudomonadota</taxon>
        <taxon>Gammaproteobacteria</taxon>
        <taxon>Lysobacterales</taxon>
        <taxon>Lysobacteraceae</taxon>
        <taxon>Denitratimonas</taxon>
    </lineage>
</organism>
<dbReference type="InterPro" id="IPR027417">
    <property type="entry name" value="P-loop_NTPase"/>
</dbReference>
<dbReference type="InterPro" id="IPR002611">
    <property type="entry name" value="IstB_ATP-bd"/>
</dbReference>
<dbReference type="Gene3D" id="1.10.8.60">
    <property type="match status" value="1"/>
</dbReference>
<dbReference type="AlphaFoldDB" id="A0AAW9R8E6"/>
<keyword evidence="4" id="KW-1185">Reference proteome</keyword>
<proteinExistence type="predicted"/>
<accession>A0AAW9R8E6</accession>
<reference evidence="3 4" key="1">
    <citation type="journal article" date="2016" name="Antonie Van Leeuwenhoek">
        <title>Denitratimonas tolerans gen. nov., sp. nov., a denitrifying bacterium isolated from a bioreactor for tannery wastewater treatment.</title>
        <authorList>
            <person name="Han S.I."/>
            <person name="Kim J.O."/>
            <person name="Lee Y.R."/>
            <person name="Ekpeghere K.I."/>
            <person name="Koh S.C."/>
            <person name="Whang K.S."/>
        </authorList>
    </citation>
    <scope>NUCLEOTIDE SEQUENCE [LARGE SCALE GENOMIC DNA]</scope>
    <source>
        <strain evidence="3 4">KACC 17565</strain>
    </source>
</reference>
<dbReference type="NCBIfam" id="TIGR03420">
    <property type="entry name" value="DnaA_homol_Hda"/>
    <property type="match status" value="1"/>
</dbReference>
<dbReference type="Pfam" id="PF22688">
    <property type="entry name" value="Hda_lid"/>
    <property type="match status" value="1"/>
</dbReference>
<protein>
    <submittedName>
        <fullName evidence="3">DnaA regulatory inactivator Hda</fullName>
    </submittedName>
</protein>
<dbReference type="GO" id="GO:0005524">
    <property type="term" value="F:ATP binding"/>
    <property type="evidence" value="ECO:0007669"/>
    <property type="project" value="InterPro"/>
</dbReference>
<evidence type="ECO:0000259" key="1">
    <source>
        <dbReference type="Pfam" id="PF01695"/>
    </source>
</evidence>
<evidence type="ECO:0000313" key="4">
    <source>
        <dbReference type="Proteomes" id="UP001364472"/>
    </source>
</evidence>